<sequence>MEFQKQEREVKKMKRFTRIIALASIFSFILSYSSLISSLQQRLHLLSMYSNLVDKKYMFLLCNGIVGFILGNFRGSSETLLHSKAINIVDETKEVVIKDMRESKVNKVVAVFGEKSASKEEEEERVDLLRGEEVTLLVEDDEGIIVQDLAIMRIDDNDHDGADNDDDDADAEIDGSLLSSEDLNKKCEEFIRKVKAEIRFESRKSI</sequence>
<evidence type="ECO:0000313" key="2">
    <source>
        <dbReference type="EMBL" id="ESQ37006.1"/>
    </source>
</evidence>
<evidence type="ECO:0000256" key="1">
    <source>
        <dbReference type="SAM" id="Phobius"/>
    </source>
</evidence>
<dbReference type="Gramene" id="ESQ37006">
    <property type="protein sequence ID" value="ESQ37006"/>
    <property type="gene ID" value="EUTSA_v10003003mg"/>
</dbReference>
<feature type="transmembrane region" description="Helical" evidence="1">
    <location>
        <begin position="57"/>
        <end position="75"/>
    </location>
</feature>
<feature type="transmembrane region" description="Helical" evidence="1">
    <location>
        <begin position="20"/>
        <end position="37"/>
    </location>
</feature>
<dbReference type="KEGG" id="eus:EUTSA_v10003003mg"/>
<dbReference type="PANTHER" id="PTHR34947:SF3">
    <property type="entry name" value="TRANSMEMBRANE PROTEIN"/>
    <property type="match status" value="1"/>
</dbReference>
<dbReference type="EMBL" id="KI517609">
    <property type="protein sequence ID" value="ESQ37006.1"/>
    <property type="molecule type" value="Genomic_DNA"/>
</dbReference>
<dbReference type="AlphaFoldDB" id="V4MX74"/>
<gene>
    <name evidence="2" type="ORF">EUTSA_v10003003mg</name>
</gene>
<dbReference type="eggNOG" id="ENOG502QU7K">
    <property type="taxonomic scope" value="Eukaryota"/>
</dbReference>
<name>V4MX74_EUTSA</name>
<keyword evidence="1" id="KW-1133">Transmembrane helix</keyword>
<reference evidence="2 3" key="1">
    <citation type="journal article" date="2013" name="Front. Plant Sci.">
        <title>The Reference Genome of the Halophytic Plant Eutrema salsugineum.</title>
        <authorList>
            <person name="Yang R."/>
            <person name="Jarvis D.E."/>
            <person name="Chen H."/>
            <person name="Beilstein M.A."/>
            <person name="Grimwood J."/>
            <person name="Jenkins J."/>
            <person name="Shu S."/>
            <person name="Prochnik S."/>
            <person name="Xin M."/>
            <person name="Ma C."/>
            <person name="Schmutz J."/>
            <person name="Wing R.A."/>
            <person name="Mitchell-Olds T."/>
            <person name="Schumaker K.S."/>
            <person name="Wang X."/>
        </authorList>
    </citation>
    <scope>NUCLEOTIDE SEQUENCE [LARGE SCALE GENOMIC DNA]</scope>
</reference>
<protein>
    <recommendedName>
        <fullName evidence="4">DUF4408 domain-containing protein</fullName>
    </recommendedName>
</protein>
<organism evidence="2 3">
    <name type="scientific">Eutrema salsugineum</name>
    <name type="common">Saltwater cress</name>
    <name type="synonym">Sisymbrium salsugineum</name>
    <dbReference type="NCBI Taxonomy" id="72664"/>
    <lineage>
        <taxon>Eukaryota</taxon>
        <taxon>Viridiplantae</taxon>
        <taxon>Streptophyta</taxon>
        <taxon>Embryophyta</taxon>
        <taxon>Tracheophyta</taxon>
        <taxon>Spermatophyta</taxon>
        <taxon>Magnoliopsida</taxon>
        <taxon>eudicotyledons</taxon>
        <taxon>Gunneridae</taxon>
        <taxon>Pentapetalae</taxon>
        <taxon>rosids</taxon>
        <taxon>malvids</taxon>
        <taxon>Brassicales</taxon>
        <taxon>Brassicaceae</taxon>
        <taxon>Eutremeae</taxon>
        <taxon>Eutrema</taxon>
    </lineage>
</organism>
<dbReference type="Proteomes" id="UP000030689">
    <property type="component" value="Unassembled WGS sequence"/>
</dbReference>
<evidence type="ECO:0000313" key="3">
    <source>
        <dbReference type="Proteomes" id="UP000030689"/>
    </source>
</evidence>
<evidence type="ECO:0008006" key="4">
    <source>
        <dbReference type="Google" id="ProtNLM"/>
    </source>
</evidence>
<dbReference type="PANTHER" id="PTHR34947">
    <property type="entry name" value="TRANSMEMBRANE PROTEIN"/>
    <property type="match status" value="1"/>
</dbReference>
<keyword evidence="1" id="KW-0812">Transmembrane</keyword>
<proteinExistence type="predicted"/>
<keyword evidence="1" id="KW-0472">Membrane</keyword>
<dbReference type="OMA" id="ELRINHM"/>
<keyword evidence="3" id="KW-1185">Reference proteome</keyword>
<accession>V4MX74</accession>